<keyword evidence="7" id="KW-0677">Repeat</keyword>
<evidence type="ECO:0000256" key="7">
    <source>
        <dbReference type="ARBA" id="ARBA00022737"/>
    </source>
</evidence>
<evidence type="ECO:0000256" key="2">
    <source>
        <dbReference type="ARBA" id="ARBA00004225"/>
    </source>
</evidence>
<evidence type="ECO:0000256" key="10">
    <source>
        <dbReference type="ARBA" id="ARBA00023136"/>
    </source>
</evidence>
<dbReference type="Gene3D" id="1.50.40.10">
    <property type="entry name" value="Mitochondrial carrier domain"/>
    <property type="match status" value="2"/>
</dbReference>
<evidence type="ECO:0000313" key="15">
    <source>
        <dbReference type="Proteomes" id="UP000001996"/>
    </source>
</evidence>
<dbReference type="FunCoup" id="A5DZA1">
    <property type="interactions" value="86"/>
</dbReference>
<protein>
    <recommendedName>
        <fullName evidence="4">Mitochondrial thiamine pyrophosphate carrier 1</fullName>
    </recommendedName>
</protein>
<evidence type="ECO:0000256" key="1">
    <source>
        <dbReference type="ARBA" id="ARBA00002238"/>
    </source>
</evidence>
<keyword evidence="5 12" id="KW-0813">Transport</keyword>
<dbReference type="VEuPathDB" id="FungiDB:LELG_02688"/>
<keyword evidence="10 11" id="KW-0472">Membrane</keyword>
<keyword evidence="15" id="KW-1185">Reference proteome</keyword>
<dbReference type="Proteomes" id="UP000001996">
    <property type="component" value="Unassembled WGS sequence"/>
</dbReference>
<dbReference type="STRING" id="379508.A5DZA1"/>
<dbReference type="OrthoDB" id="2139348at2759"/>
<dbReference type="OMA" id="PIDCFRQ"/>
<evidence type="ECO:0000256" key="13">
    <source>
        <dbReference type="SAM" id="MobiDB-lite"/>
    </source>
</evidence>
<dbReference type="GO" id="GO:0000064">
    <property type="term" value="F:L-ornithine transmembrane transporter activity"/>
    <property type="evidence" value="ECO:0007669"/>
    <property type="project" value="EnsemblFungi"/>
</dbReference>
<dbReference type="PROSITE" id="PS50920">
    <property type="entry name" value="SOLCAR"/>
    <property type="match status" value="3"/>
</dbReference>
<feature type="repeat" description="Solcar" evidence="11">
    <location>
        <begin position="261"/>
        <end position="354"/>
    </location>
</feature>
<reference evidence="14 15" key="1">
    <citation type="journal article" date="2009" name="Nature">
        <title>Evolution of pathogenicity and sexual reproduction in eight Candida genomes.</title>
        <authorList>
            <person name="Butler G."/>
            <person name="Rasmussen M.D."/>
            <person name="Lin M.F."/>
            <person name="Santos M.A."/>
            <person name="Sakthikumar S."/>
            <person name="Munro C.A."/>
            <person name="Rheinbay E."/>
            <person name="Grabherr M."/>
            <person name="Forche A."/>
            <person name="Reedy J.L."/>
            <person name="Agrafioti I."/>
            <person name="Arnaud M.B."/>
            <person name="Bates S."/>
            <person name="Brown A.J."/>
            <person name="Brunke S."/>
            <person name="Costanzo M.C."/>
            <person name="Fitzpatrick D.A."/>
            <person name="de Groot P.W."/>
            <person name="Harris D."/>
            <person name="Hoyer L.L."/>
            <person name="Hube B."/>
            <person name="Klis F.M."/>
            <person name="Kodira C."/>
            <person name="Lennard N."/>
            <person name="Logue M.E."/>
            <person name="Martin R."/>
            <person name="Neiman A.M."/>
            <person name="Nikolaou E."/>
            <person name="Quail M.A."/>
            <person name="Quinn J."/>
            <person name="Santos M.C."/>
            <person name="Schmitzberger F.F."/>
            <person name="Sherlock G."/>
            <person name="Shah P."/>
            <person name="Silverstein K.A."/>
            <person name="Skrzypek M.S."/>
            <person name="Soll D."/>
            <person name="Staggs R."/>
            <person name="Stansfield I."/>
            <person name="Stumpf M.P."/>
            <person name="Sudbery P.E."/>
            <person name="Srikantha T."/>
            <person name="Zeng Q."/>
            <person name="Berman J."/>
            <person name="Berriman M."/>
            <person name="Heitman J."/>
            <person name="Gow N.A."/>
            <person name="Lorenz M.C."/>
            <person name="Birren B.W."/>
            <person name="Kellis M."/>
            <person name="Cuomo C.A."/>
        </authorList>
    </citation>
    <scope>NUCLEOTIDE SEQUENCE [LARGE SCALE GENOMIC DNA]</scope>
    <source>
        <strain evidence="15">ATCC 11503 / BCRC 21390 / CBS 2605 / JCM 1781 / NBRC 1676 / NRRL YB-4239</strain>
    </source>
</reference>
<evidence type="ECO:0000256" key="5">
    <source>
        <dbReference type="ARBA" id="ARBA00022448"/>
    </source>
</evidence>
<dbReference type="SUPFAM" id="SSF103506">
    <property type="entry name" value="Mitochondrial carrier"/>
    <property type="match status" value="1"/>
</dbReference>
<organism evidence="14 15">
    <name type="scientific">Lodderomyces elongisporus (strain ATCC 11503 / CBS 2605 / JCM 1781 / NBRC 1676 / NRRL YB-4239)</name>
    <name type="common">Yeast</name>
    <name type="synonym">Saccharomyces elongisporus</name>
    <dbReference type="NCBI Taxonomy" id="379508"/>
    <lineage>
        <taxon>Eukaryota</taxon>
        <taxon>Fungi</taxon>
        <taxon>Dikarya</taxon>
        <taxon>Ascomycota</taxon>
        <taxon>Saccharomycotina</taxon>
        <taxon>Pichiomycetes</taxon>
        <taxon>Debaryomycetaceae</taxon>
        <taxon>Candida/Lodderomyces clade</taxon>
        <taxon>Lodderomyces</taxon>
    </lineage>
</organism>
<evidence type="ECO:0000256" key="12">
    <source>
        <dbReference type="RuleBase" id="RU000488"/>
    </source>
</evidence>
<dbReference type="InterPro" id="IPR050567">
    <property type="entry name" value="Mitochondrial_Carrier"/>
</dbReference>
<dbReference type="HOGENOM" id="CLU_015166_16_3_1"/>
<dbReference type="GO" id="GO:1990575">
    <property type="term" value="P:mitochondrial L-ornithine transmembrane transport"/>
    <property type="evidence" value="ECO:0007669"/>
    <property type="project" value="EnsemblFungi"/>
</dbReference>
<keyword evidence="9" id="KW-0496">Mitochondrion</keyword>
<evidence type="ECO:0000256" key="8">
    <source>
        <dbReference type="ARBA" id="ARBA00022989"/>
    </source>
</evidence>
<evidence type="ECO:0000256" key="6">
    <source>
        <dbReference type="ARBA" id="ARBA00022692"/>
    </source>
</evidence>
<name>A5DZA1_LODEL</name>
<dbReference type="GO" id="GO:0031966">
    <property type="term" value="C:mitochondrial membrane"/>
    <property type="evidence" value="ECO:0007669"/>
    <property type="project" value="UniProtKB-SubCell"/>
</dbReference>
<evidence type="ECO:0000256" key="3">
    <source>
        <dbReference type="ARBA" id="ARBA00006375"/>
    </source>
</evidence>
<proteinExistence type="inferred from homology"/>
<dbReference type="PANTHER" id="PTHR45624:SF31">
    <property type="entry name" value="MITOCHONDRIAL ORNITHINE TRANSPORTER 1"/>
    <property type="match status" value="1"/>
</dbReference>
<evidence type="ECO:0000256" key="9">
    <source>
        <dbReference type="ARBA" id="ARBA00023128"/>
    </source>
</evidence>
<dbReference type="KEGG" id="lel:PVL30_003534"/>
<evidence type="ECO:0000256" key="4">
    <source>
        <dbReference type="ARBA" id="ARBA00021935"/>
    </source>
</evidence>
<dbReference type="EMBL" id="CH981526">
    <property type="protein sequence ID" value="EDK44509.1"/>
    <property type="molecule type" value="Genomic_DNA"/>
</dbReference>
<accession>A5DZA1</accession>
<evidence type="ECO:0000256" key="11">
    <source>
        <dbReference type="PROSITE-ProRule" id="PRU00282"/>
    </source>
</evidence>
<dbReference type="eggNOG" id="KOG0758">
    <property type="taxonomic scope" value="Eukaryota"/>
</dbReference>
<dbReference type="PANTHER" id="PTHR45624">
    <property type="entry name" value="MITOCHONDRIAL BASIC AMINO ACIDS TRANSPORTER-RELATED"/>
    <property type="match status" value="1"/>
</dbReference>
<evidence type="ECO:0000313" key="14">
    <source>
        <dbReference type="EMBL" id="EDK44509.1"/>
    </source>
</evidence>
<gene>
    <name evidence="14" type="ORF">LELG_02688</name>
</gene>
<keyword evidence="8" id="KW-1133">Transmembrane helix</keyword>
<feature type="region of interest" description="Disordered" evidence="13">
    <location>
        <begin position="180"/>
        <end position="202"/>
    </location>
</feature>
<dbReference type="InterPro" id="IPR023395">
    <property type="entry name" value="MCP_dom_sf"/>
</dbReference>
<dbReference type="GO" id="GO:0006526">
    <property type="term" value="P:L-arginine biosynthetic process"/>
    <property type="evidence" value="ECO:0007669"/>
    <property type="project" value="EnsemblFungi"/>
</dbReference>
<dbReference type="Pfam" id="PF00153">
    <property type="entry name" value="Mito_carr"/>
    <property type="match status" value="3"/>
</dbReference>
<sequence length="355" mass="39379">MEEEQVLRDVARPTEQKIHPIKEVTFGAISGMVGKLIEFPLDTIKVRLQSNHGQSPITTIQMIRQTYHNEGFVHGFYKGLKAPLLGACLETAILFSSYNYASTFIANRIDKSNGTNSRKIVSVDDIPFWSKCVSGGFAGLMASFILTPVELVKCQLQVVNMHNSTPLTILSQLLPQVQKSSSSSTTSTTTTATTTTSTSTSTTHSYSSIVKRTIKDNGITGLWKGLESTIIREVVGTAIWFGTFEYLNNHFKSTADPWIENQDLQLLFSGAVAGVTFNLSVFPVDTIKSNIQTHDILNKAEHKQSNTNFWKEARKLVLRKGGIINLYNGLGITLVRCVPANALIFYTYELLKRNF</sequence>
<feature type="repeat" description="Solcar" evidence="11">
    <location>
        <begin position="18"/>
        <end position="104"/>
    </location>
</feature>
<comment type="similarity">
    <text evidence="3 12">Belongs to the mitochondrial carrier (TC 2.A.29) family.</text>
</comment>
<dbReference type="AlphaFoldDB" id="A5DZA1"/>
<keyword evidence="6 11" id="KW-0812">Transmembrane</keyword>
<dbReference type="InterPro" id="IPR018108">
    <property type="entry name" value="MCP_transmembrane"/>
</dbReference>
<feature type="repeat" description="Solcar" evidence="11">
    <location>
        <begin position="126"/>
        <end position="250"/>
    </location>
</feature>
<dbReference type="InParanoid" id="A5DZA1"/>
<comment type="function">
    <text evidence="1">Mitochondrial transporter that mediates uptake of thiamine pyrophosphate (ThPP) into mitochondria.</text>
</comment>
<comment type="subcellular location">
    <subcellularLocation>
        <location evidence="2">Mitochondrion membrane</location>
        <topology evidence="2">Multi-pass membrane protein</topology>
    </subcellularLocation>
</comment>
<dbReference type="GeneID" id="5233252"/>